<dbReference type="EMBL" id="JEMC01002261">
    <property type="protein sequence ID" value="KYF89260.1"/>
    <property type="molecule type" value="Genomic_DNA"/>
</dbReference>
<dbReference type="AlphaFoldDB" id="A0A150S617"/>
<proteinExistence type="predicted"/>
<keyword evidence="1" id="KW-0472">Membrane</keyword>
<protein>
    <submittedName>
        <fullName evidence="2">Uncharacterized protein</fullName>
    </submittedName>
</protein>
<reference evidence="2 3" key="1">
    <citation type="submission" date="2014-02" db="EMBL/GenBank/DDBJ databases">
        <title>The small core and large imbalanced accessory genome model reveals a collaborative survival strategy of Sorangium cellulosum strains in nature.</title>
        <authorList>
            <person name="Han K."/>
            <person name="Peng R."/>
            <person name="Blom J."/>
            <person name="Li Y.-Z."/>
        </authorList>
    </citation>
    <scope>NUCLEOTIDE SEQUENCE [LARGE SCALE GENOMIC DNA]</scope>
    <source>
        <strain evidence="2 3">So0149</strain>
    </source>
</reference>
<accession>A0A150S617</accession>
<keyword evidence="1" id="KW-1133">Transmembrane helix</keyword>
<evidence type="ECO:0000256" key="1">
    <source>
        <dbReference type="SAM" id="Phobius"/>
    </source>
</evidence>
<dbReference type="Proteomes" id="UP000075515">
    <property type="component" value="Unassembled WGS sequence"/>
</dbReference>
<comment type="caution">
    <text evidence="2">The sequence shown here is derived from an EMBL/GenBank/DDBJ whole genome shotgun (WGS) entry which is preliminary data.</text>
</comment>
<evidence type="ECO:0000313" key="2">
    <source>
        <dbReference type="EMBL" id="KYF89260.1"/>
    </source>
</evidence>
<name>A0A150S617_SORCE</name>
<organism evidence="2 3">
    <name type="scientific">Sorangium cellulosum</name>
    <name type="common">Polyangium cellulosum</name>
    <dbReference type="NCBI Taxonomy" id="56"/>
    <lineage>
        <taxon>Bacteria</taxon>
        <taxon>Pseudomonadati</taxon>
        <taxon>Myxococcota</taxon>
        <taxon>Polyangia</taxon>
        <taxon>Polyangiales</taxon>
        <taxon>Polyangiaceae</taxon>
        <taxon>Sorangium</taxon>
    </lineage>
</organism>
<keyword evidence="1" id="KW-0812">Transmembrane</keyword>
<gene>
    <name evidence="2" type="ORF">BE18_22775</name>
</gene>
<sequence length="83" mass="8698">MVERDSRTFASASALAEISFTLASASAAMILAAASSSAFLRAIFTPKWILSMPRSLLTPLRSALTLTLTLALIRGGMASGRLP</sequence>
<feature type="transmembrane region" description="Helical" evidence="1">
    <location>
        <begin position="20"/>
        <end position="44"/>
    </location>
</feature>
<evidence type="ECO:0000313" key="3">
    <source>
        <dbReference type="Proteomes" id="UP000075515"/>
    </source>
</evidence>